<feature type="domain" description="Carrier" evidence="5">
    <location>
        <begin position="609"/>
        <end position="684"/>
    </location>
</feature>
<dbReference type="SUPFAM" id="SSF56801">
    <property type="entry name" value="Acetyl-CoA synthetase-like"/>
    <property type="match status" value="1"/>
</dbReference>
<dbReference type="GO" id="GO:0016620">
    <property type="term" value="F:oxidoreductase activity, acting on the aldehyde or oxo group of donors, NAD or NADP as acceptor"/>
    <property type="evidence" value="ECO:0007669"/>
    <property type="project" value="InterPro"/>
</dbReference>
<dbReference type="NCBIfam" id="TIGR01746">
    <property type="entry name" value="Thioester-redct"/>
    <property type="match status" value="1"/>
</dbReference>
<dbReference type="PANTHER" id="PTHR43272:SF33">
    <property type="entry name" value="AMP-BINDING DOMAIN-CONTAINING PROTEIN-RELATED"/>
    <property type="match status" value="1"/>
</dbReference>
<dbReference type="GO" id="GO:0016020">
    <property type="term" value="C:membrane"/>
    <property type="evidence" value="ECO:0007669"/>
    <property type="project" value="TreeGrafter"/>
</dbReference>
<keyword evidence="6" id="KW-0436">Ligase</keyword>
<dbReference type="InterPro" id="IPR009081">
    <property type="entry name" value="PP-bd_ACP"/>
</dbReference>
<dbReference type="InterPro" id="IPR046407">
    <property type="entry name" value="CAR"/>
</dbReference>
<dbReference type="Pfam" id="PF07993">
    <property type="entry name" value="NAD_binding_4"/>
    <property type="match status" value="1"/>
</dbReference>
<evidence type="ECO:0000256" key="2">
    <source>
        <dbReference type="ARBA" id="ARBA00022553"/>
    </source>
</evidence>
<dbReference type="AlphaFoldDB" id="A0A7W6FYK5"/>
<keyword evidence="4" id="KW-0067">ATP-binding</keyword>
<dbReference type="Proteomes" id="UP000561459">
    <property type="component" value="Unassembled WGS sequence"/>
</dbReference>
<dbReference type="GO" id="GO:0050661">
    <property type="term" value="F:NADP binding"/>
    <property type="evidence" value="ECO:0007669"/>
    <property type="project" value="InterPro"/>
</dbReference>
<dbReference type="Gene3D" id="3.40.50.720">
    <property type="entry name" value="NAD(P)-binding Rossmann-like Domain"/>
    <property type="match status" value="1"/>
</dbReference>
<protein>
    <submittedName>
        <fullName evidence="6">Fatty acid CoA ligase FadD9</fullName>
    </submittedName>
</protein>
<dbReference type="Gene3D" id="1.10.1200.10">
    <property type="entry name" value="ACP-like"/>
    <property type="match status" value="1"/>
</dbReference>
<accession>A0A7W6FYK5</accession>
<dbReference type="Pfam" id="PF00501">
    <property type="entry name" value="AMP-binding"/>
    <property type="match status" value="1"/>
</dbReference>
<comment type="caution">
    <text evidence="6">The sequence shown here is derived from an EMBL/GenBank/DDBJ whole genome shotgun (WGS) entry which is preliminary data.</text>
</comment>
<keyword evidence="1" id="KW-0596">Phosphopantetheine</keyword>
<dbReference type="PROSITE" id="PS00455">
    <property type="entry name" value="AMP_BINDING"/>
    <property type="match status" value="1"/>
</dbReference>
<organism evidence="6 7">
    <name type="scientific">Novosphingobium fluoreni</name>
    <dbReference type="NCBI Taxonomy" id="1391222"/>
    <lineage>
        <taxon>Bacteria</taxon>
        <taxon>Pseudomonadati</taxon>
        <taxon>Pseudomonadota</taxon>
        <taxon>Alphaproteobacteria</taxon>
        <taxon>Sphingomonadales</taxon>
        <taxon>Sphingomonadaceae</taxon>
        <taxon>Novosphingobium</taxon>
    </lineage>
</organism>
<dbReference type="InterPro" id="IPR000873">
    <property type="entry name" value="AMP-dep_synth/lig_dom"/>
</dbReference>
<dbReference type="InterPro" id="IPR036291">
    <property type="entry name" value="NAD(P)-bd_dom_sf"/>
</dbReference>
<name>A0A7W6FYK5_9SPHN</name>
<dbReference type="PROSITE" id="PS50075">
    <property type="entry name" value="CARRIER"/>
    <property type="match status" value="1"/>
</dbReference>
<evidence type="ECO:0000313" key="6">
    <source>
        <dbReference type="EMBL" id="MBB3940398.1"/>
    </source>
</evidence>
<keyword evidence="3" id="KW-0547">Nucleotide-binding</keyword>
<dbReference type="InterPro" id="IPR010080">
    <property type="entry name" value="Thioester_reductase-like_dom"/>
</dbReference>
<keyword evidence="2" id="KW-0597">Phosphoprotein</keyword>
<dbReference type="InterPro" id="IPR013120">
    <property type="entry name" value="FAR_NAD-bd"/>
</dbReference>
<sequence length="1131" mass="122813">MLNPLPKFEELPPKPEVTAQILRPDASLAEIVAAAFTGYADRTAFVRRNTFGAFDSMTYGEAWTAIGQIASSWVAAGMVPGDMIGILGFTSPEFVLLDMAAVQVGLPVIPLPMNLAPPQLAEVLTEAAPRYVASSVSELSLAIEAIKASGISTTLVIFDIVDDETDSAQLEQTTQALPGTPVITLAQLRAQGEGRTPPAPFRSTESDPLSTIYYTSGSTGSPKGAMYTERLVKPSWTNDTPGLHVLLHYQPLSHSFGRAFIATALSRGGLSHFVTKSDLSTLLEDIAFVRPTTFPFVPRVCELLFQRFKAELERRVAAGEDPEKTRAALIVETREKALGGRLARAVTGSAPTSADLDAFMTQVLGFRMMDGYGATEVGGVTFNGKVMRPPVIDYKLIDVPELGYFTTDRPHPRGELLVKSERMIPGYFNRPELTAAMCDADGFYKTGDIMAQTGPDQLVYLDRRNNVLKLSQGEFVAIANLESVFTSGHPAIRQVFLYGNSSRAFLLAVVVPNRDFLTDLEPGATKAALLTALREVADAQQLNSYEIPRDILVEEEPFSAENGLLAGVGKYLRPKFNARYAEQLEALYDSMAEQQDSELRELRLEARNLPTLEAVCRAVRATLGTQSSVVTGEASFDRLGGDSLSALSLSMLLDEALGVAIDVGTILHPAATLASLAEQIDAFKRGDGGTLPSAHVVHQGKLDVLRASDLKLDRFIDPETLEKAAKLAPAALGEPSVVLLTGANGYLGRIICLEWLERAARTGAKVVCVIRAGDNAAAHARLRESLDSGDAELLVRFEELAESHLKVLAGDLAAPRLGLDDTTWTRLAETVDVIVHPAALVNHKLPYAQLFAPNVAGTAEVIKLALTTRAKRIAFVSTIAAAGRRDGTAIREDEPIVQAIPEWVLSDGYADGYASSKWAGEVLVVEAHERFGLPCTIHRSDMILPHTRYQGQMNVPDMFVRWLISIVETGVAPVSFYRTAEDSIRPHYDGIPVDYTAKAVIELAEAKRTGFATYHLVNGHDDGVSLDTFVDWIADSGHRVERIASHAEWFERFETKLRALPEQRRQATVLPLLEAFSRPMPAIPGAHVPHDEFDAQIARLAVGAGAVPYLDKRYITKAIRDLEHLGLVTPG</sequence>
<dbReference type="EMBL" id="JACIDY010000004">
    <property type="protein sequence ID" value="MBB3940398.1"/>
    <property type="molecule type" value="Genomic_DNA"/>
</dbReference>
<dbReference type="Pfam" id="PF00550">
    <property type="entry name" value="PP-binding"/>
    <property type="match status" value="1"/>
</dbReference>
<dbReference type="SUPFAM" id="SSF47336">
    <property type="entry name" value="ACP-like"/>
    <property type="match status" value="1"/>
</dbReference>
<dbReference type="NCBIfam" id="NF041592">
    <property type="entry name" value="carboxyl_red"/>
    <property type="match status" value="1"/>
</dbReference>
<evidence type="ECO:0000256" key="4">
    <source>
        <dbReference type="ARBA" id="ARBA00022840"/>
    </source>
</evidence>
<dbReference type="InterPro" id="IPR036736">
    <property type="entry name" value="ACP-like_sf"/>
</dbReference>
<evidence type="ECO:0000256" key="3">
    <source>
        <dbReference type="ARBA" id="ARBA00022741"/>
    </source>
</evidence>
<evidence type="ECO:0000259" key="5">
    <source>
        <dbReference type="PROSITE" id="PS50075"/>
    </source>
</evidence>
<dbReference type="Gene3D" id="3.40.50.12780">
    <property type="entry name" value="N-terminal domain of ligase-like"/>
    <property type="match status" value="1"/>
</dbReference>
<evidence type="ECO:0000256" key="1">
    <source>
        <dbReference type="ARBA" id="ARBA00022450"/>
    </source>
</evidence>
<dbReference type="GO" id="GO:0004467">
    <property type="term" value="F:long-chain fatty acid-CoA ligase activity"/>
    <property type="evidence" value="ECO:0007669"/>
    <property type="project" value="TreeGrafter"/>
</dbReference>
<gene>
    <name evidence="6" type="ORF">GGR39_002055</name>
</gene>
<dbReference type="InterPro" id="IPR020845">
    <property type="entry name" value="AMP-binding_CS"/>
</dbReference>
<reference evidence="6 7" key="1">
    <citation type="submission" date="2020-08" db="EMBL/GenBank/DDBJ databases">
        <title>Genomic Encyclopedia of Type Strains, Phase IV (KMG-IV): sequencing the most valuable type-strain genomes for metagenomic binning, comparative biology and taxonomic classification.</title>
        <authorList>
            <person name="Goeker M."/>
        </authorList>
    </citation>
    <scope>NUCLEOTIDE SEQUENCE [LARGE SCALE GENOMIC DNA]</scope>
    <source>
        <strain evidence="6 7">DSM 27568</strain>
    </source>
</reference>
<evidence type="ECO:0000313" key="7">
    <source>
        <dbReference type="Proteomes" id="UP000561459"/>
    </source>
</evidence>
<dbReference type="GO" id="GO:0031177">
    <property type="term" value="F:phosphopantetheine binding"/>
    <property type="evidence" value="ECO:0007669"/>
    <property type="project" value="InterPro"/>
</dbReference>
<dbReference type="GO" id="GO:0005524">
    <property type="term" value="F:ATP binding"/>
    <property type="evidence" value="ECO:0007669"/>
    <property type="project" value="UniProtKB-KW"/>
</dbReference>
<dbReference type="RefSeq" id="WP_183617013.1">
    <property type="nucleotide sequence ID" value="NZ_JACIDY010000004.1"/>
</dbReference>
<dbReference type="InterPro" id="IPR042099">
    <property type="entry name" value="ANL_N_sf"/>
</dbReference>
<keyword evidence="7" id="KW-1185">Reference proteome</keyword>
<proteinExistence type="predicted"/>
<dbReference type="PANTHER" id="PTHR43272">
    <property type="entry name" value="LONG-CHAIN-FATTY-ACID--COA LIGASE"/>
    <property type="match status" value="1"/>
</dbReference>
<dbReference type="SUPFAM" id="SSF51735">
    <property type="entry name" value="NAD(P)-binding Rossmann-fold domains"/>
    <property type="match status" value="1"/>
</dbReference>
<dbReference type="CDD" id="cd05235">
    <property type="entry name" value="SDR_e1"/>
    <property type="match status" value="1"/>
</dbReference>